<sequence length="155" mass="17573">MDETETYTEANARDIHCSHCGEIIVGAKRRCENCSDYTLCSTCMERQEQADPTFHHSAYCDHCGTTILGIRYKCKECSNYDLCMTCIKLKDTVHPNHTYTAMDKTSYGCVSGDSTNLRMTARELNNLITSETAVAKLWKPPNNRLLVHFIVLDYG</sequence>
<dbReference type="OrthoDB" id="10002971at2759"/>
<organism evidence="6 7">
    <name type="scientific">Planoprotostelium fungivorum</name>
    <dbReference type="NCBI Taxonomy" id="1890364"/>
    <lineage>
        <taxon>Eukaryota</taxon>
        <taxon>Amoebozoa</taxon>
        <taxon>Evosea</taxon>
        <taxon>Variosea</taxon>
        <taxon>Cavosteliida</taxon>
        <taxon>Cavosteliaceae</taxon>
        <taxon>Planoprotostelium</taxon>
    </lineage>
</organism>
<dbReference type="Pfam" id="PF00569">
    <property type="entry name" value="ZZ"/>
    <property type="match status" value="2"/>
</dbReference>
<comment type="caution">
    <text evidence="6">The sequence shown here is derived from an EMBL/GenBank/DDBJ whole genome shotgun (WGS) entry which is preliminary data.</text>
</comment>
<evidence type="ECO:0000256" key="1">
    <source>
        <dbReference type="ARBA" id="ARBA00022723"/>
    </source>
</evidence>
<dbReference type="EMBL" id="MDYQ01000043">
    <property type="protein sequence ID" value="PRP85567.1"/>
    <property type="molecule type" value="Genomic_DNA"/>
</dbReference>
<dbReference type="Gene3D" id="3.30.60.90">
    <property type="match status" value="2"/>
</dbReference>
<keyword evidence="1" id="KW-0479">Metal-binding</keyword>
<protein>
    <submittedName>
        <fullName evidence="6">ZZ-type zinc finger-containing protein</fullName>
    </submittedName>
</protein>
<dbReference type="InterPro" id="IPR043145">
    <property type="entry name" value="Znf_ZZ_sf"/>
</dbReference>
<evidence type="ECO:0000259" key="5">
    <source>
        <dbReference type="PROSITE" id="PS50135"/>
    </source>
</evidence>
<keyword evidence="2 4" id="KW-0863">Zinc-finger</keyword>
<keyword evidence="7" id="KW-1185">Reference proteome</keyword>
<evidence type="ECO:0000256" key="4">
    <source>
        <dbReference type="PROSITE-ProRule" id="PRU00228"/>
    </source>
</evidence>
<dbReference type="PROSITE" id="PS50135">
    <property type="entry name" value="ZF_ZZ_2"/>
    <property type="match status" value="1"/>
</dbReference>
<dbReference type="Proteomes" id="UP000241769">
    <property type="component" value="Unassembled WGS sequence"/>
</dbReference>
<evidence type="ECO:0000256" key="2">
    <source>
        <dbReference type="ARBA" id="ARBA00022771"/>
    </source>
</evidence>
<dbReference type="GO" id="GO:0008270">
    <property type="term" value="F:zinc ion binding"/>
    <property type="evidence" value="ECO:0007669"/>
    <property type="project" value="UniProtKB-KW"/>
</dbReference>
<dbReference type="AlphaFoldDB" id="A0A2P6NNN3"/>
<dbReference type="PANTHER" id="PTHR20930">
    <property type="entry name" value="OVARIAN CARCINOMA ANTIGEN CA125-RELATED"/>
    <property type="match status" value="1"/>
</dbReference>
<name>A0A2P6NNN3_9EUKA</name>
<proteinExistence type="predicted"/>
<accession>A0A2P6NNN3</accession>
<dbReference type="InParanoid" id="A0A2P6NNN3"/>
<evidence type="ECO:0000313" key="7">
    <source>
        <dbReference type="Proteomes" id="UP000241769"/>
    </source>
</evidence>
<evidence type="ECO:0000256" key="3">
    <source>
        <dbReference type="ARBA" id="ARBA00022833"/>
    </source>
</evidence>
<keyword evidence="3" id="KW-0862">Zinc</keyword>
<dbReference type="SUPFAM" id="SSF57850">
    <property type="entry name" value="RING/U-box"/>
    <property type="match status" value="2"/>
</dbReference>
<dbReference type="PROSITE" id="PS01357">
    <property type="entry name" value="ZF_ZZ_1"/>
    <property type="match status" value="1"/>
</dbReference>
<dbReference type="SMART" id="SM00291">
    <property type="entry name" value="ZnF_ZZ"/>
    <property type="match status" value="2"/>
</dbReference>
<dbReference type="InterPro" id="IPR000433">
    <property type="entry name" value="Znf_ZZ"/>
</dbReference>
<reference evidence="6 7" key="1">
    <citation type="journal article" date="2018" name="Genome Biol. Evol.">
        <title>Multiple Roots of Fruiting Body Formation in Amoebozoa.</title>
        <authorList>
            <person name="Hillmann F."/>
            <person name="Forbes G."/>
            <person name="Novohradska S."/>
            <person name="Ferling I."/>
            <person name="Riege K."/>
            <person name="Groth M."/>
            <person name="Westermann M."/>
            <person name="Marz M."/>
            <person name="Spaller T."/>
            <person name="Winckler T."/>
            <person name="Schaap P."/>
            <person name="Glockner G."/>
        </authorList>
    </citation>
    <scope>NUCLEOTIDE SEQUENCE [LARGE SCALE GENOMIC DNA]</scope>
    <source>
        <strain evidence="6 7">Jena</strain>
    </source>
</reference>
<feature type="domain" description="ZZ-type" evidence="5">
    <location>
        <begin position="55"/>
        <end position="107"/>
    </location>
</feature>
<evidence type="ECO:0000313" key="6">
    <source>
        <dbReference type="EMBL" id="PRP85567.1"/>
    </source>
</evidence>
<gene>
    <name evidence="6" type="ORF">PROFUN_06799</name>
</gene>
<dbReference type="PANTHER" id="PTHR20930:SF0">
    <property type="entry name" value="PROTEIN ILRUN"/>
    <property type="match status" value="1"/>
</dbReference>